<sequence>MKLVRTLMVMAFLTLWSVSVSAQAVDMVKVLEAAKLIEQRNESRGGGKWFTRDCSGTMNAIFAEAGFPLANRLNKAYRTGMSGTAILHAISEEVAVREIQAGDLIFFHDTYDRNGNGISDDPFTHVGMVMKYDASSGVVDFLHYNTWMDTIITQQLNVKEPSNKELNVILRWPSKGDTQTKRYAGELVHSFGRITTYA</sequence>
<feature type="domain" description="NlpC/P60" evidence="6">
    <location>
        <begin position="45"/>
        <end position="130"/>
    </location>
</feature>
<dbReference type="Gene3D" id="3.90.1720.10">
    <property type="entry name" value="endopeptidase domain like (from Nostoc punctiforme)"/>
    <property type="match status" value="1"/>
</dbReference>
<reference evidence="7" key="1">
    <citation type="submission" date="2020-03" db="EMBL/GenBank/DDBJ databases">
        <title>Spirochaetal bacteria isolated from arthropods constitute a novel genus Entomospira genus novum within the order Spirochaetales.</title>
        <authorList>
            <person name="Grana-Miraglia L."/>
            <person name="Sikutova S."/>
            <person name="Fingerle V."/>
            <person name="Sing A."/>
            <person name="Castillo-Ramirez S."/>
            <person name="Margos G."/>
            <person name="Rudolf I."/>
        </authorList>
    </citation>
    <scope>NUCLEOTIDE SEQUENCE</scope>
    <source>
        <strain evidence="7">BR149</strain>
    </source>
</reference>
<proteinExistence type="inferred from homology"/>
<comment type="similarity">
    <text evidence="1">Belongs to the peptidase C40 family.</text>
</comment>
<gene>
    <name evidence="7" type="ORF">HCT48_01905</name>
</gene>
<dbReference type="InterPro" id="IPR000064">
    <property type="entry name" value="NLP_P60_dom"/>
</dbReference>
<evidence type="ECO:0000256" key="5">
    <source>
        <dbReference type="SAM" id="SignalP"/>
    </source>
</evidence>
<dbReference type="AlphaFoldDB" id="A0A968GH76"/>
<protein>
    <submittedName>
        <fullName evidence="7">C40 family peptidase</fullName>
    </submittedName>
</protein>
<evidence type="ECO:0000256" key="1">
    <source>
        <dbReference type="ARBA" id="ARBA00007074"/>
    </source>
</evidence>
<dbReference type="RefSeq" id="WP_167695084.1">
    <property type="nucleotide sequence ID" value="NZ_CP118181.1"/>
</dbReference>
<dbReference type="GO" id="GO:0008234">
    <property type="term" value="F:cysteine-type peptidase activity"/>
    <property type="evidence" value="ECO:0007669"/>
    <property type="project" value="UniProtKB-KW"/>
</dbReference>
<evidence type="ECO:0000256" key="4">
    <source>
        <dbReference type="ARBA" id="ARBA00022807"/>
    </source>
</evidence>
<organism evidence="7 8">
    <name type="scientific">Entomospira culicis</name>
    <dbReference type="NCBI Taxonomy" id="2719989"/>
    <lineage>
        <taxon>Bacteria</taxon>
        <taxon>Pseudomonadati</taxon>
        <taxon>Spirochaetota</taxon>
        <taxon>Spirochaetia</taxon>
        <taxon>Spirochaetales</taxon>
        <taxon>Spirochaetaceae</taxon>
        <taxon>Entomospira</taxon>
    </lineage>
</organism>
<keyword evidence="3" id="KW-0378">Hydrolase</keyword>
<evidence type="ECO:0000313" key="8">
    <source>
        <dbReference type="Proteomes" id="UP000778951"/>
    </source>
</evidence>
<keyword evidence="2" id="KW-0645">Protease</keyword>
<feature type="signal peptide" evidence="5">
    <location>
        <begin position="1"/>
        <end position="24"/>
    </location>
</feature>
<name>A0A968GH76_9SPIO</name>
<keyword evidence="5" id="KW-0732">Signal</keyword>
<dbReference type="Pfam" id="PF00877">
    <property type="entry name" value="NLPC_P60"/>
    <property type="match status" value="1"/>
</dbReference>
<feature type="chain" id="PRO_5037905890" evidence="5">
    <location>
        <begin position="25"/>
        <end position="198"/>
    </location>
</feature>
<dbReference type="EMBL" id="JAATLM010000001">
    <property type="protein sequence ID" value="NIZ68972.1"/>
    <property type="molecule type" value="Genomic_DNA"/>
</dbReference>
<keyword evidence="8" id="KW-1185">Reference proteome</keyword>
<accession>A0A968GH76</accession>
<evidence type="ECO:0000256" key="2">
    <source>
        <dbReference type="ARBA" id="ARBA00022670"/>
    </source>
</evidence>
<evidence type="ECO:0000259" key="6">
    <source>
        <dbReference type="Pfam" id="PF00877"/>
    </source>
</evidence>
<dbReference type="GO" id="GO:0006508">
    <property type="term" value="P:proteolysis"/>
    <property type="evidence" value="ECO:0007669"/>
    <property type="project" value="UniProtKB-KW"/>
</dbReference>
<comment type="caution">
    <text evidence="7">The sequence shown here is derived from an EMBL/GenBank/DDBJ whole genome shotgun (WGS) entry which is preliminary data.</text>
</comment>
<keyword evidence="4" id="KW-0788">Thiol protease</keyword>
<evidence type="ECO:0000256" key="3">
    <source>
        <dbReference type="ARBA" id="ARBA00022801"/>
    </source>
</evidence>
<dbReference type="InterPro" id="IPR038765">
    <property type="entry name" value="Papain-like_cys_pep_sf"/>
</dbReference>
<evidence type="ECO:0000313" key="7">
    <source>
        <dbReference type="EMBL" id="NIZ68972.1"/>
    </source>
</evidence>
<dbReference type="Proteomes" id="UP000778951">
    <property type="component" value="Unassembled WGS sequence"/>
</dbReference>
<dbReference type="SUPFAM" id="SSF54001">
    <property type="entry name" value="Cysteine proteinases"/>
    <property type="match status" value="1"/>
</dbReference>